<dbReference type="Proteomes" id="UP001500443">
    <property type="component" value="Unassembled WGS sequence"/>
</dbReference>
<gene>
    <name evidence="2" type="ORF">GCM10009802_21650</name>
</gene>
<dbReference type="InterPro" id="IPR007278">
    <property type="entry name" value="DUF397"/>
</dbReference>
<proteinExistence type="predicted"/>
<feature type="domain" description="DUF397" evidence="1">
    <location>
        <begin position="9"/>
        <end position="64"/>
    </location>
</feature>
<accession>A0ABN2XZD9</accession>
<protein>
    <submittedName>
        <fullName evidence="2">DUF397 domain-containing protein</fullName>
    </submittedName>
</protein>
<reference evidence="2 3" key="1">
    <citation type="journal article" date="2019" name="Int. J. Syst. Evol. Microbiol.">
        <title>The Global Catalogue of Microorganisms (GCM) 10K type strain sequencing project: providing services to taxonomists for standard genome sequencing and annotation.</title>
        <authorList>
            <consortium name="The Broad Institute Genomics Platform"/>
            <consortium name="The Broad Institute Genome Sequencing Center for Infectious Disease"/>
            <person name="Wu L."/>
            <person name="Ma J."/>
        </authorList>
    </citation>
    <scope>NUCLEOTIDE SEQUENCE [LARGE SCALE GENOMIC DNA]</scope>
    <source>
        <strain evidence="2 3">JCM 15481</strain>
    </source>
</reference>
<dbReference type="Pfam" id="PF04149">
    <property type="entry name" value="DUF397"/>
    <property type="match status" value="1"/>
</dbReference>
<comment type="caution">
    <text evidence="2">The sequence shown here is derived from an EMBL/GenBank/DDBJ whole genome shotgun (WGS) entry which is preliminary data.</text>
</comment>
<evidence type="ECO:0000313" key="3">
    <source>
        <dbReference type="Proteomes" id="UP001500443"/>
    </source>
</evidence>
<evidence type="ECO:0000313" key="2">
    <source>
        <dbReference type="EMBL" id="GAA2119478.1"/>
    </source>
</evidence>
<evidence type="ECO:0000259" key="1">
    <source>
        <dbReference type="Pfam" id="PF04149"/>
    </source>
</evidence>
<dbReference type="EMBL" id="BAAAPF010000047">
    <property type="protein sequence ID" value="GAA2119478.1"/>
    <property type="molecule type" value="Genomic_DNA"/>
</dbReference>
<organism evidence="2 3">
    <name type="scientific">Streptomyces synnematoformans</name>
    <dbReference type="NCBI Taxonomy" id="415721"/>
    <lineage>
        <taxon>Bacteria</taxon>
        <taxon>Bacillati</taxon>
        <taxon>Actinomycetota</taxon>
        <taxon>Actinomycetes</taxon>
        <taxon>Kitasatosporales</taxon>
        <taxon>Streptomycetaceae</taxon>
        <taxon>Streptomyces</taxon>
    </lineage>
</organism>
<dbReference type="RefSeq" id="WP_344289587.1">
    <property type="nucleotide sequence ID" value="NZ_BAAAPF010000047.1"/>
</dbReference>
<keyword evidence="3" id="KW-1185">Reference proteome</keyword>
<name>A0ABN2XZD9_9ACTN</name>
<sequence length="71" mass="7416">MTTESPSPRWHKSSYSNNGGQCVEVAANLAASRGVVPVRDSKDPSGPILDFTTDAFASFVAGVKAGEFPTT</sequence>